<evidence type="ECO:0000256" key="3">
    <source>
        <dbReference type="ARBA" id="ARBA00005042"/>
    </source>
</evidence>
<dbReference type="InterPro" id="IPR000462">
    <property type="entry name" value="CDP-OH_P_trans"/>
</dbReference>
<dbReference type="PROSITE" id="PS00379">
    <property type="entry name" value="CDP_ALCOHOL_P_TRANSF"/>
    <property type="match status" value="1"/>
</dbReference>
<evidence type="ECO:0000256" key="9">
    <source>
        <dbReference type="ARBA" id="ARBA00022692"/>
    </source>
</evidence>
<evidence type="ECO:0000256" key="13">
    <source>
        <dbReference type="ARBA" id="ARBA00023209"/>
    </source>
</evidence>
<dbReference type="RefSeq" id="WP_194701175.1">
    <property type="nucleotide sequence ID" value="NZ_JADKNH010000004.1"/>
</dbReference>
<evidence type="ECO:0000256" key="15">
    <source>
        <dbReference type="ARBA" id="ARBA00048586"/>
    </source>
</evidence>
<keyword evidence="10 18" id="KW-1133">Transmembrane helix</keyword>
<dbReference type="GO" id="GO:0008444">
    <property type="term" value="F:CDP-diacylglycerol-glycerol-3-phosphate 3-phosphatidyltransferase activity"/>
    <property type="evidence" value="ECO:0007669"/>
    <property type="project" value="UniProtKB-EC"/>
</dbReference>
<dbReference type="InterPro" id="IPR050324">
    <property type="entry name" value="CDP-alcohol_PTase-I"/>
</dbReference>
<dbReference type="InterPro" id="IPR048254">
    <property type="entry name" value="CDP_ALCOHOL_P_TRANSF_CS"/>
</dbReference>
<evidence type="ECO:0000256" key="14">
    <source>
        <dbReference type="ARBA" id="ARBA00023264"/>
    </source>
</evidence>
<dbReference type="InterPro" id="IPR043130">
    <property type="entry name" value="CDP-OH_PTrfase_TM_dom"/>
</dbReference>
<evidence type="ECO:0000256" key="7">
    <source>
        <dbReference type="ARBA" id="ARBA00022516"/>
    </source>
</evidence>
<evidence type="ECO:0000256" key="4">
    <source>
        <dbReference type="ARBA" id="ARBA00010441"/>
    </source>
</evidence>
<dbReference type="EMBL" id="JADKNH010000004">
    <property type="protein sequence ID" value="MBF4692935.1"/>
    <property type="molecule type" value="Genomic_DNA"/>
</dbReference>
<evidence type="ECO:0000256" key="12">
    <source>
        <dbReference type="ARBA" id="ARBA00023136"/>
    </source>
</evidence>
<keyword evidence="14" id="KW-1208">Phospholipid metabolism</keyword>
<evidence type="ECO:0000313" key="20">
    <source>
        <dbReference type="Proteomes" id="UP000614200"/>
    </source>
</evidence>
<evidence type="ECO:0000256" key="10">
    <source>
        <dbReference type="ARBA" id="ARBA00022989"/>
    </source>
</evidence>
<sequence>MRHVPNLLTVFRILLVPIFIFTYLQDHNAIALTVFIIAGLTDLLDGYIARKYHLITTIGTLLDPLADKLMLLSVLTCMAMKNVLPIWVPALMYLKEFSLVIGSTILYFRHEKKAIPSNIYGKIATVSFSSFILLLLWFPQQPFLRYGIYFSMLLKIIAIISYILIYKNTAKIKI</sequence>
<evidence type="ECO:0000256" key="16">
    <source>
        <dbReference type="NCBIfam" id="TIGR00560"/>
    </source>
</evidence>
<name>A0ABR9ZR53_9FIRM</name>
<keyword evidence="13" id="KW-0594">Phospholipid biosynthesis</keyword>
<keyword evidence="9 18" id="KW-0812">Transmembrane</keyword>
<dbReference type="InterPro" id="IPR004570">
    <property type="entry name" value="Phosphatidylglycerol_P_synth"/>
</dbReference>
<evidence type="ECO:0000256" key="1">
    <source>
        <dbReference type="ARBA" id="ARBA00003973"/>
    </source>
</evidence>
<comment type="similarity">
    <text evidence="4 17">Belongs to the CDP-alcohol phosphatidyltransferase class-I family.</text>
</comment>
<dbReference type="NCBIfam" id="TIGR00560">
    <property type="entry name" value="pgsA"/>
    <property type="match status" value="1"/>
</dbReference>
<evidence type="ECO:0000313" key="19">
    <source>
        <dbReference type="EMBL" id="MBF4692935.1"/>
    </source>
</evidence>
<evidence type="ECO:0000256" key="2">
    <source>
        <dbReference type="ARBA" id="ARBA00004141"/>
    </source>
</evidence>
<proteinExistence type="inferred from homology"/>
<organism evidence="19 20">
    <name type="scientific">Fusibacter ferrireducens</name>
    <dbReference type="NCBI Taxonomy" id="2785058"/>
    <lineage>
        <taxon>Bacteria</taxon>
        <taxon>Bacillati</taxon>
        <taxon>Bacillota</taxon>
        <taxon>Clostridia</taxon>
        <taxon>Eubacteriales</taxon>
        <taxon>Eubacteriales Family XII. Incertae Sedis</taxon>
        <taxon>Fusibacter</taxon>
    </lineage>
</organism>
<gene>
    <name evidence="19" type="primary">pgsA</name>
    <name evidence="19" type="ORF">ISU02_07380</name>
</gene>
<dbReference type="PIRSF" id="PIRSF000847">
    <property type="entry name" value="Phos_ph_gly_syn"/>
    <property type="match status" value="1"/>
</dbReference>
<comment type="pathway">
    <text evidence="3">Phospholipid metabolism; phosphatidylglycerol biosynthesis; phosphatidylglycerol from CDP-diacylglycerol: step 1/2.</text>
</comment>
<comment type="caution">
    <text evidence="19">The sequence shown here is derived from an EMBL/GenBank/DDBJ whole genome shotgun (WGS) entry which is preliminary data.</text>
</comment>
<dbReference type="Pfam" id="PF01066">
    <property type="entry name" value="CDP-OH_P_transf"/>
    <property type="match status" value="1"/>
</dbReference>
<comment type="catalytic activity">
    <reaction evidence="15">
        <text>a CDP-1,2-diacyl-sn-glycerol + sn-glycerol 3-phosphate = a 1,2-diacyl-sn-glycero-3-phospho-(1'-sn-glycero-3'-phosphate) + CMP + H(+)</text>
        <dbReference type="Rhea" id="RHEA:12593"/>
        <dbReference type="ChEBI" id="CHEBI:15378"/>
        <dbReference type="ChEBI" id="CHEBI:57597"/>
        <dbReference type="ChEBI" id="CHEBI:58332"/>
        <dbReference type="ChEBI" id="CHEBI:60110"/>
        <dbReference type="ChEBI" id="CHEBI:60377"/>
        <dbReference type="EC" id="2.7.8.5"/>
    </reaction>
</comment>
<feature type="transmembrane region" description="Helical" evidence="18">
    <location>
        <begin position="120"/>
        <end position="140"/>
    </location>
</feature>
<evidence type="ECO:0000256" key="5">
    <source>
        <dbReference type="ARBA" id="ARBA00013170"/>
    </source>
</evidence>
<accession>A0ABR9ZR53</accession>
<dbReference type="Gene3D" id="1.20.120.1760">
    <property type="match status" value="1"/>
</dbReference>
<evidence type="ECO:0000256" key="11">
    <source>
        <dbReference type="ARBA" id="ARBA00023098"/>
    </source>
</evidence>
<dbReference type="PANTHER" id="PTHR14269:SF62">
    <property type="entry name" value="CDP-DIACYLGLYCEROL--GLYCEROL-3-PHOSPHATE 3-PHOSPHATIDYLTRANSFERASE 1, CHLOROPLASTIC"/>
    <property type="match status" value="1"/>
</dbReference>
<evidence type="ECO:0000256" key="18">
    <source>
        <dbReference type="SAM" id="Phobius"/>
    </source>
</evidence>
<feature type="transmembrane region" description="Helical" evidence="18">
    <location>
        <begin position="146"/>
        <end position="165"/>
    </location>
</feature>
<dbReference type="Proteomes" id="UP000614200">
    <property type="component" value="Unassembled WGS sequence"/>
</dbReference>
<reference evidence="19 20" key="1">
    <citation type="submission" date="2020-11" db="EMBL/GenBank/DDBJ databases">
        <title>Fusibacter basophilias sp. nov.</title>
        <authorList>
            <person name="Qiu D."/>
        </authorList>
    </citation>
    <scope>NUCLEOTIDE SEQUENCE [LARGE SCALE GENOMIC DNA]</scope>
    <source>
        <strain evidence="19 20">Q10-2</strain>
    </source>
</reference>
<evidence type="ECO:0000256" key="17">
    <source>
        <dbReference type="RuleBase" id="RU003750"/>
    </source>
</evidence>
<keyword evidence="12 18" id="KW-0472">Membrane</keyword>
<keyword evidence="20" id="KW-1185">Reference proteome</keyword>
<comment type="subcellular location">
    <subcellularLocation>
        <location evidence="2">Membrane</location>
        <topology evidence="2">Multi-pass membrane protein</topology>
    </subcellularLocation>
</comment>
<keyword evidence="7" id="KW-0444">Lipid biosynthesis</keyword>
<dbReference type="EC" id="2.7.8.5" evidence="5 16"/>
<evidence type="ECO:0000256" key="8">
    <source>
        <dbReference type="ARBA" id="ARBA00022679"/>
    </source>
</evidence>
<keyword evidence="11" id="KW-0443">Lipid metabolism</keyword>
<evidence type="ECO:0000256" key="6">
    <source>
        <dbReference type="ARBA" id="ARBA00014944"/>
    </source>
</evidence>
<dbReference type="PANTHER" id="PTHR14269">
    <property type="entry name" value="CDP-DIACYLGLYCEROL--GLYCEROL-3-PHOSPHATE 3-PHOSPHATIDYLTRANSFERASE-RELATED"/>
    <property type="match status" value="1"/>
</dbReference>
<keyword evidence="8 17" id="KW-0808">Transferase</keyword>
<comment type="function">
    <text evidence="1">This protein catalyzes the committed step to the synthesis of the acidic phospholipids.</text>
</comment>
<feature type="transmembrane region" description="Helical" evidence="18">
    <location>
        <begin position="7"/>
        <end position="24"/>
    </location>
</feature>
<protein>
    <recommendedName>
        <fullName evidence="6 16">CDP-diacylglycerol--glycerol-3-phosphate 3-phosphatidyltransferase</fullName>
        <ecNumber evidence="5 16">2.7.8.5</ecNumber>
    </recommendedName>
</protein>
<feature type="transmembrane region" description="Helical" evidence="18">
    <location>
        <begin position="90"/>
        <end position="108"/>
    </location>
</feature>